<sequence>MEGQILGNRYELIEKIGGGGMALVYKAKCSLLNRFVAVKILRQEFTNDQEFVKRFRIEAQSAASLSYPNIVSIYDVGQEGNIHYIVMEYIEGVTLKDYIAEKGALDWKEAVNIELQICSAIEHAHKKRIVHRDIKPHNILITKDGIVKVTDFGIARAVSSSTITMVGSTIGSVHYFSPEQARGGFTDEKSDLYSLGIALYEMVTGKVPFDGETPVAIALKHLQEMPEEPINIKGDLPKGVNSIIMKAIQKEQSNRYSTATELLNDLRMVLNDPSSVPSTKIDIDNSPTRRIQIVQPDKPIETVVKEPQVKEVPAKETQEEEIDDMKNKKKDRVTWILAIATSLLIIGIFVFIAFKFIGPSIMPPAKSDFVLENYEGKNIDDVKQALEGEGITVVVERKNDKSVEKDIIITQKPKEGTKIKPDPYNPVTFSVSNGPEMVKIPDLSKKTSREAQKILEDYNLIARVEDEFSDVITSGLVVRTEPGIDEEVSPGSSVTIYLSKGPEIIQTVVPNLIGLTRVQAQKALSDNKLTLGKVLPEDSANHVDKIVNQDPPPNTTVTERSAVNITLETVNTNTQIPNQGATPNGNHTPTPLKASEVSVSIPLENADSFGETVRVLIEMTPSDTKKSTVIMDGTVNKQDFPLAVKVPVPENGSTNIKVYVDNKPNSDMNVDYPGGR</sequence>
<name>A0A0L6JRW1_9FIRM</name>
<evidence type="ECO:0000256" key="2">
    <source>
        <dbReference type="ARBA" id="ARBA00022527"/>
    </source>
</evidence>
<keyword evidence="2 13" id="KW-0723">Serine/threonine-protein kinase</keyword>
<dbReference type="GO" id="GO:0004674">
    <property type="term" value="F:protein serine/threonine kinase activity"/>
    <property type="evidence" value="ECO:0007669"/>
    <property type="project" value="UniProtKB-KW"/>
</dbReference>
<dbReference type="AlphaFoldDB" id="A0A0L6JRW1"/>
<evidence type="ECO:0000256" key="5">
    <source>
        <dbReference type="ARBA" id="ARBA00022777"/>
    </source>
</evidence>
<dbReference type="CDD" id="cd06577">
    <property type="entry name" value="PASTA_pknB"/>
    <property type="match status" value="3"/>
</dbReference>
<dbReference type="InterPro" id="IPR011009">
    <property type="entry name" value="Kinase-like_dom_sf"/>
</dbReference>
<dbReference type="PANTHER" id="PTHR43289:SF34">
    <property type="entry name" value="SERINE_THREONINE-PROTEIN KINASE YBDM-RELATED"/>
    <property type="match status" value="1"/>
</dbReference>
<evidence type="ECO:0000259" key="12">
    <source>
        <dbReference type="PROSITE" id="PS51178"/>
    </source>
</evidence>
<dbReference type="Gene3D" id="1.10.510.10">
    <property type="entry name" value="Transferase(Phosphotransferase) domain 1"/>
    <property type="match status" value="1"/>
</dbReference>
<dbReference type="STRING" id="398512.Bccel_3403"/>
<evidence type="ECO:0000259" key="11">
    <source>
        <dbReference type="PROSITE" id="PS50011"/>
    </source>
</evidence>
<dbReference type="PANTHER" id="PTHR43289">
    <property type="entry name" value="MITOGEN-ACTIVATED PROTEIN KINASE KINASE KINASE 20-RELATED"/>
    <property type="match status" value="1"/>
</dbReference>
<dbReference type="eggNOG" id="COG0515">
    <property type="taxonomic scope" value="Bacteria"/>
</dbReference>
<dbReference type="InterPro" id="IPR005543">
    <property type="entry name" value="PASTA_dom"/>
</dbReference>
<dbReference type="EC" id="2.7.11.1" evidence="1"/>
<evidence type="ECO:0000256" key="7">
    <source>
        <dbReference type="ARBA" id="ARBA00047899"/>
    </source>
</evidence>
<dbReference type="PATRIC" id="fig|398512.5.peg.3562"/>
<proteinExistence type="predicted"/>
<dbReference type="GO" id="GO:0005524">
    <property type="term" value="F:ATP binding"/>
    <property type="evidence" value="ECO:0007669"/>
    <property type="project" value="UniProtKB-UniRule"/>
</dbReference>
<comment type="catalytic activity">
    <reaction evidence="8">
        <text>L-seryl-[protein] + ATP = O-phospho-L-seryl-[protein] + ADP + H(+)</text>
        <dbReference type="Rhea" id="RHEA:17989"/>
        <dbReference type="Rhea" id="RHEA-COMP:9863"/>
        <dbReference type="Rhea" id="RHEA-COMP:11604"/>
        <dbReference type="ChEBI" id="CHEBI:15378"/>
        <dbReference type="ChEBI" id="CHEBI:29999"/>
        <dbReference type="ChEBI" id="CHEBI:30616"/>
        <dbReference type="ChEBI" id="CHEBI:83421"/>
        <dbReference type="ChEBI" id="CHEBI:456216"/>
        <dbReference type="EC" id="2.7.11.1"/>
    </reaction>
</comment>
<dbReference type="Pfam" id="PF00069">
    <property type="entry name" value="Pkinase"/>
    <property type="match status" value="1"/>
</dbReference>
<dbReference type="NCBIfam" id="NF033483">
    <property type="entry name" value="PknB_PASTA_kin"/>
    <property type="match status" value="1"/>
</dbReference>
<dbReference type="GO" id="GO:0106310">
    <property type="term" value="F:protein serine kinase activity"/>
    <property type="evidence" value="ECO:0007669"/>
    <property type="project" value="RHEA"/>
</dbReference>
<keyword evidence="6 9" id="KW-0067">ATP-binding</keyword>
<gene>
    <name evidence="13" type="ORF">Bccel_3403</name>
</gene>
<protein>
    <recommendedName>
        <fullName evidence="1">non-specific serine/threonine protein kinase</fullName>
        <ecNumber evidence="1">2.7.11.1</ecNumber>
    </recommendedName>
</protein>
<dbReference type="CDD" id="cd14014">
    <property type="entry name" value="STKc_PknB_like"/>
    <property type="match status" value="1"/>
</dbReference>
<dbReference type="PROSITE" id="PS00108">
    <property type="entry name" value="PROTEIN_KINASE_ST"/>
    <property type="match status" value="1"/>
</dbReference>
<dbReference type="Proteomes" id="UP000036923">
    <property type="component" value="Unassembled WGS sequence"/>
</dbReference>
<dbReference type="PROSITE" id="PS00107">
    <property type="entry name" value="PROTEIN_KINASE_ATP"/>
    <property type="match status" value="1"/>
</dbReference>
<dbReference type="Gene3D" id="3.30.200.20">
    <property type="entry name" value="Phosphorylase Kinase, domain 1"/>
    <property type="match status" value="1"/>
</dbReference>
<dbReference type="EMBL" id="LGTC01000001">
    <property type="protein sequence ID" value="KNY28132.1"/>
    <property type="molecule type" value="Genomic_DNA"/>
</dbReference>
<evidence type="ECO:0000313" key="14">
    <source>
        <dbReference type="Proteomes" id="UP000036923"/>
    </source>
</evidence>
<dbReference type="PROSITE" id="PS51178">
    <property type="entry name" value="PASTA"/>
    <property type="match status" value="3"/>
</dbReference>
<evidence type="ECO:0000256" key="8">
    <source>
        <dbReference type="ARBA" id="ARBA00048679"/>
    </source>
</evidence>
<dbReference type="Pfam" id="PF03793">
    <property type="entry name" value="PASTA"/>
    <property type="match status" value="3"/>
</dbReference>
<keyword evidence="14" id="KW-1185">Reference proteome</keyword>
<evidence type="ECO:0000256" key="9">
    <source>
        <dbReference type="PROSITE-ProRule" id="PRU10141"/>
    </source>
</evidence>
<evidence type="ECO:0000256" key="3">
    <source>
        <dbReference type="ARBA" id="ARBA00022679"/>
    </source>
</evidence>
<dbReference type="PROSITE" id="PS50011">
    <property type="entry name" value="PROTEIN_KINASE_DOM"/>
    <property type="match status" value="1"/>
</dbReference>
<dbReference type="FunFam" id="1.10.510.10:FF:000021">
    <property type="entry name" value="Serine/threonine protein kinase"/>
    <property type="match status" value="1"/>
</dbReference>
<dbReference type="InterPro" id="IPR017441">
    <property type="entry name" value="Protein_kinase_ATP_BS"/>
</dbReference>
<dbReference type="SUPFAM" id="SSF56112">
    <property type="entry name" value="Protein kinase-like (PK-like)"/>
    <property type="match status" value="1"/>
</dbReference>
<dbReference type="FunFam" id="3.30.200.20:FF:000035">
    <property type="entry name" value="Serine/threonine protein kinase Stk1"/>
    <property type="match status" value="1"/>
</dbReference>
<comment type="catalytic activity">
    <reaction evidence="7">
        <text>L-threonyl-[protein] + ATP = O-phospho-L-threonyl-[protein] + ADP + H(+)</text>
        <dbReference type="Rhea" id="RHEA:46608"/>
        <dbReference type="Rhea" id="RHEA-COMP:11060"/>
        <dbReference type="Rhea" id="RHEA-COMP:11605"/>
        <dbReference type="ChEBI" id="CHEBI:15378"/>
        <dbReference type="ChEBI" id="CHEBI:30013"/>
        <dbReference type="ChEBI" id="CHEBI:30616"/>
        <dbReference type="ChEBI" id="CHEBI:61977"/>
        <dbReference type="ChEBI" id="CHEBI:456216"/>
        <dbReference type="EC" id="2.7.11.1"/>
    </reaction>
</comment>
<keyword evidence="10" id="KW-1133">Transmembrane helix</keyword>
<dbReference type="RefSeq" id="WP_036939173.1">
    <property type="nucleotide sequence ID" value="NZ_JQKC01000008.1"/>
</dbReference>
<keyword evidence="10" id="KW-0812">Transmembrane</keyword>
<evidence type="ECO:0000256" key="1">
    <source>
        <dbReference type="ARBA" id="ARBA00012513"/>
    </source>
</evidence>
<evidence type="ECO:0000256" key="10">
    <source>
        <dbReference type="SAM" id="Phobius"/>
    </source>
</evidence>
<feature type="binding site" evidence="9">
    <location>
        <position position="39"/>
    </location>
    <ligand>
        <name>ATP</name>
        <dbReference type="ChEBI" id="CHEBI:30616"/>
    </ligand>
</feature>
<dbReference type="OrthoDB" id="9788659at2"/>
<accession>A0A0L6JRW1</accession>
<keyword evidence="3 13" id="KW-0808">Transferase</keyword>
<evidence type="ECO:0000256" key="6">
    <source>
        <dbReference type="ARBA" id="ARBA00022840"/>
    </source>
</evidence>
<reference evidence="14" key="1">
    <citation type="submission" date="2015-07" db="EMBL/GenBank/DDBJ databases">
        <title>Near-Complete Genome Sequence of the Cellulolytic Bacterium Bacteroides (Pseudobacteroides) cellulosolvens ATCC 35603.</title>
        <authorList>
            <person name="Dassa B."/>
            <person name="Utturkar S.M."/>
            <person name="Klingeman D.M."/>
            <person name="Hurt R.A."/>
            <person name="Keller M."/>
            <person name="Xu J."/>
            <person name="Reddy Y.H.K."/>
            <person name="Borovok I."/>
            <person name="Grinberg I.R."/>
            <person name="Lamed R."/>
            <person name="Zhivin O."/>
            <person name="Bayer E.A."/>
            <person name="Brown S.D."/>
        </authorList>
    </citation>
    <scope>NUCLEOTIDE SEQUENCE [LARGE SCALE GENOMIC DNA]</scope>
    <source>
        <strain evidence="14">DSM 2933</strain>
    </source>
</reference>
<feature type="domain" description="PASTA" evidence="12">
    <location>
        <begin position="365"/>
        <end position="433"/>
    </location>
</feature>
<keyword evidence="4 9" id="KW-0547">Nucleotide-binding</keyword>
<dbReference type="InterPro" id="IPR008271">
    <property type="entry name" value="Ser/Thr_kinase_AS"/>
</dbReference>
<feature type="domain" description="Protein kinase" evidence="11">
    <location>
        <begin position="10"/>
        <end position="270"/>
    </location>
</feature>
<evidence type="ECO:0000313" key="13">
    <source>
        <dbReference type="EMBL" id="KNY28132.1"/>
    </source>
</evidence>
<feature type="domain" description="PASTA" evidence="12">
    <location>
        <begin position="501"/>
        <end position="569"/>
    </location>
</feature>
<feature type="transmembrane region" description="Helical" evidence="10">
    <location>
        <begin position="335"/>
        <end position="357"/>
    </location>
</feature>
<evidence type="ECO:0000256" key="4">
    <source>
        <dbReference type="ARBA" id="ARBA00022741"/>
    </source>
</evidence>
<dbReference type="Gene3D" id="3.30.10.20">
    <property type="match status" value="3"/>
</dbReference>
<keyword evidence="5 13" id="KW-0418">Kinase</keyword>
<feature type="domain" description="PASTA" evidence="12">
    <location>
        <begin position="434"/>
        <end position="500"/>
    </location>
</feature>
<organism evidence="13 14">
    <name type="scientific">Pseudobacteroides cellulosolvens ATCC 35603 = DSM 2933</name>
    <dbReference type="NCBI Taxonomy" id="398512"/>
    <lineage>
        <taxon>Bacteria</taxon>
        <taxon>Bacillati</taxon>
        <taxon>Bacillota</taxon>
        <taxon>Clostridia</taxon>
        <taxon>Eubacteriales</taxon>
        <taxon>Oscillospiraceae</taxon>
        <taxon>Pseudobacteroides</taxon>
    </lineage>
</organism>
<comment type="caution">
    <text evidence="13">The sequence shown here is derived from an EMBL/GenBank/DDBJ whole genome shotgun (WGS) entry which is preliminary data.</text>
</comment>
<keyword evidence="10" id="KW-0472">Membrane</keyword>
<dbReference type="SMART" id="SM00740">
    <property type="entry name" value="PASTA"/>
    <property type="match status" value="3"/>
</dbReference>
<dbReference type="SMART" id="SM00220">
    <property type="entry name" value="S_TKc"/>
    <property type="match status" value="1"/>
</dbReference>
<dbReference type="InterPro" id="IPR000719">
    <property type="entry name" value="Prot_kinase_dom"/>
</dbReference>